<feature type="region of interest" description="Disordered" evidence="1">
    <location>
        <begin position="31"/>
        <end position="59"/>
    </location>
</feature>
<feature type="chain" id="PRO_5020781466" description="SH3 domain-containing protein" evidence="2">
    <location>
        <begin position="27"/>
        <end position="398"/>
    </location>
</feature>
<comment type="caution">
    <text evidence="3">The sequence shown here is derived from an EMBL/GenBank/DDBJ whole genome shotgun (WGS) entry which is preliminary data.</text>
</comment>
<proteinExistence type="predicted"/>
<dbReference type="EMBL" id="SSMQ01000028">
    <property type="protein sequence ID" value="TKD03554.1"/>
    <property type="molecule type" value="Genomic_DNA"/>
</dbReference>
<reference evidence="3 4" key="1">
    <citation type="submission" date="2019-04" db="EMBL/GenBank/DDBJ databases">
        <authorList>
            <person name="Li Y."/>
            <person name="Wang J."/>
        </authorList>
    </citation>
    <scope>NUCLEOTIDE SEQUENCE [LARGE SCALE GENOMIC DNA]</scope>
    <source>
        <strain evidence="3 4">DSM 14668</strain>
    </source>
</reference>
<dbReference type="RefSeq" id="WP_136931675.1">
    <property type="nucleotide sequence ID" value="NZ_SSMQ01000028.1"/>
</dbReference>
<protein>
    <recommendedName>
        <fullName evidence="5">SH3 domain-containing protein</fullName>
    </recommendedName>
</protein>
<evidence type="ECO:0000256" key="2">
    <source>
        <dbReference type="SAM" id="SignalP"/>
    </source>
</evidence>
<organism evidence="3 4">
    <name type="scientific">Polyangium fumosum</name>
    <dbReference type="NCBI Taxonomy" id="889272"/>
    <lineage>
        <taxon>Bacteria</taxon>
        <taxon>Pseudomonadati</taxon>
        <taxon>Myxococcota</taxon>
        <taxon>Polyangia</taxon>
        <taxon>Polyangiales</taxon>
        <taxon>Polyangiaceae</taxon>
        <taxon>Polyangium</taxon>
    </lineage>
</organism>
<evidence type="ECO:0000256" key="1">
    <source>
        <dbReference type="SAM" id="MobiDB-lite"/>
    </source>
</evidence>
<accession>A0A4U1J833</accession>
<evidence type="ECO:0000313" key="4">
    <source>
        <dbReference type="Proteomes" id="UP000309215"/>
    </source>
</evidence>
<dbReference type="Proteomes" id="UP000309215">
    <property type="component" value="Unassembled WGS sequence"/>
</dbReference>
<evidence type="ECO:0000313" key="3">
    <source>
        <dbReference type="EMBL" id="TKD03554.1"/>
    </source>
</evidence>
<name>A0A4U1J833_9BACT</name>
<evidence type="ECO:0008006" key="5">
    <source>
        <dbReference type="Google" id="ProtNLM"/>
    </source>
</evidence>
<keyword evidence="4" id="KW-1185">Reference proteome</keyword>
<dbReference type="AlphaFoldDB" id="A0A4U1J833"/>
<feature type="compositionally biased region" description="Low complexity" evidence="1">
    <location>
        <begin position="31"/>
        <end position="53"/>
    </location>
</feature>
<keyword evidence="2" id="KW-0732">Signal</keyword>
<feature type="signal peptide" evidence="2">
    <location>
        <begin position="1"/>
        <end position="26"/>
    </location>
</feature>
<dbReference type="OrthoDB" id="5501762at2"/>
<gene>
    <name evidence="3" type="ORF">E8A74_25475</name>
</gene>
<sequence>MTFLAAPALPRTFAVSLAALLLPALGCDNTPASSTSAPPGASASAAAPAASAPSQPPRTLELPEGVCRISYQGFRGAGLTLRLAPDGPAFAIVGEKHVGGMAGLFGTAGQDRSADVVLLDGPAKSVGITLKNPDLVLRGFLDAAELVLHPVRARALGGFLAPTRLRVVSASSSGVEVAPRFGNEVEVLGSLPAQRLTCAELSLDAAVLDVDPSVLPSSKGDPYMLLRGGNPINLAVEPAGPAVARLHPPSASTSVRVVETKGKATRIAWTLDEGTVFGWVASSALEKPSNPYRTQGLRGIDRPPNEEPVASFLCSEDVPLVAEVAGERVTVGHVRKGTRVGMLDRAAPYTRIAAPRGPDHGFGAPPPEIVAAKGAAFRVPSSALDGCKTEATSAPSKP</sequence>